<proteinExistence type="predicted"/>
<name>A0A0A9E8G5_ARUDO</name>
<evidence type="ECO:0000313" key="1">
    <source>
        <dbReference type="EMBL" id="JAD94165.1"/>
    </source>
</evidence>
<reference evidence="1" key="2">
    <citation type="journal article" date="2015" name="Data Brief">
        <title>Shoot transcriptome of the giant reed, Arundo donax.</title>
        <authorList>
            <person name="Barrero R.A."/>
            <person name="Guerrero F.D."/>
            <person name="Moolhuijzen P."/>
            <person name="Goolsby J.A."/>
            <person name="Tidwell J."/>
            <person name="Bellgard S.E."/>
            <person name="Bellgard M.I."/>
        </authorList>
    </citation>
    <scope>NUCLEOTIDE SEQUENCE</scope>
    <source>
        <tissue evidence="1">Shoot tissue taken approximately 20 cm above the soil surface</tissue>
    </source>
</reference>
<sequence length="112" mass="13194">MGLLALGPTVVYIYDNVSSPYTLTRCAYVEYSSELDALNSSLVNWRPYFDKDVLTLPLNSLCRCDEVPPDLAPPMRCPLWVELHKFDRVQKRKIIDFVLQHREYIQLWNRME</sequence>
<protein>
    <submittedName>
        <fullName evidence="1">Uncharacterized protein</fullName>
    </submittedName>
</protein>
<dbReference type="AlphaFoldDB" id="A0A0A9E8G5"/>
<organism evidence="1">
    <name type="scientific">Arundo donax</name>
    <name type="common">Giant reed</name>
    <name type="synonym">Donax arundinaceus</name>
    <dbReference type="NCBI Taxonomy" id="35708"/>
    <lineage>
        <taxon>Eukaryota</taxon>
        <taxon>Viridiplantae</taxon>
        <taxon>Streptophyta</taxon>
        <taxon>Embryophyta</taxon>
        <taxon>Tracheophyta</taxon>
        <taxon>Spermatophyta</taxon>
        <taxon>Magnoliopsida</taxon>
        <taxon>Liliopsida</taxon>
        <taxon>Poales</taxon>
        <taxon>Poaceae</taxon>
        <taxon>PACMAD clade</taxon>
        <taxon>Arundinoideae</taxon>
        <taxon>Arundineae</taxon>
        <taxon>Arundo</taxon>
    </lineage>
</organism>
<dbReference type="EMBL" id="GBRH01203730">
    <property type="protein sequence ID" value="JAD94165.1"/>
    <property type="molecule type" value="Transcribed_RNA"/>
</dbReference>
<accession>A0A0A9E8G5</accession>
<reference evidence="1" key="1">
    <citation type="submission" date="2014-09" db="EMBL/GenBank/DDBJ databases">
        <authorList>
            <person name="Magalhaes I.L.F."/>
            <person name="Oliveira U."/>
            <person name="Santos F.R."/>
            <person name="Vidigal T.H.D.A."/>
            <person name="Brescovit A.D."/>
            <person name="Santos A.J."/>
        </authorList>
    </citation>
    <scope>NUCLEOTIDE SEQUENCE</scope>
    <source>
        <tissue evidence="1">Shoot tissue taken approximately 20 cm above the soil surface</tissue>
    </source>
</reference>